<keyword evidence="1" id="KW-0479">Metal-binding</keyword>
<evidence type="ECO:0000256" key="2">
    <source>
        <dbReference type="SAM" id="MobiDB-lite"/>
    </source>
</evidence>
<dbReference type="InterPro" id="IPR032567">
    <property type="entry name" value="RTL1-rel"/>
</dbReference>
<organism evidence="4 5">
    <name type="scientific">Cuscuta campestris</name>
    <dbReference type="NCBI Taxonomy" id="132261"/>
    <lineage>
        <taxon>Eukaryota</taxon>
        <taxon>Viridiplantae</taxon>
        <taxon>Streptophyta</taxon>
        <taxon>Embryophyta</taxon>
        <taxon>Tracheophyta</taxon>
        <taxon>Spermatophyta</taxon>
        <taxon>Magnoliopsida</taxon>
        <taxon>eudicotyledons</taxon>
        <taxon>Gunneridae</taxon>
        <taxon>Pentapetalae</taxon>
        <taxon>asterids</taxon>
        <taxon>lamiids</taxon>
        <taxon>Solanales</taxon>
        <taxon>Convolvulaceae</taxon>
        <taxon>Cuscuteae</taxon>
        <taxon>Cuscuta</taxon>
        <taxon>Cuscuta subgen. Grammica</taxon>
        <taxon>Cuscuta sect. Cleistogrammica</taxon>
    </lineage>
</organism>
<dbReference type="GO" id="GO:0008270">
    <property type="term" value="F:zinc ion binding"/>
    <property type="evidence" value="ECO:0007669"/>
    <property type="project" value="UniProtKB-KW"/>
</dbReference>
<dbReference type="PANTHER" id="PTHR15503:SF45">
    <property type="entry name" value="RNA-DIRECTED DNA POLYMERASE HOMOLOG"/>
    <property type="match status" value="1"/>
</dbReference>
<dbReference type="EMBL" id="OOIL02000104">
    <property type="protein sequence ID" value="VFQ60195.1"/>
    <property type="molecule type" value="Genomic_DNA"/>
</dbReference>
<evidence type="ECO:0000256" key="1">
    <source>
        <dbReference type="PROSITE-ProRule" id="PRU00047"/>
    </source>
</evidence>
<protein>
    <recommendedName>
        <fullName evidence="3">CCHC-type domain-containing protein</fullName>
    </recommendedName>
</protein>
<feature type="compositionally biased region" description="Basic and acidic residues" evidence="2">
    <location>
        <begin position="147"/>
        <end position="159"/>
    </location>
</feature>
<sequence>MDRVLKNLRVPDADRSELASQMFRKGAYDWWKRIDQDPHTPKPWTWDRFDRAFTKEYVPTRYREERRDEFVALKQEGMSLPELRQRFDYLSQYAMSLVSTPEDRLNEFVKKLRPDLRPYAALITTTNFNAAYDLIVKTEKSLDDLQATKKEDRATKDPRPAASTGPSGKNFGFGGKRYEKGSSSAPPPKRSKSRPSPSATASNSNRTRSHPQCVHCGRHHPGECWLAQGLCLGCGQPGHFRRHCPTNPSSEPILPRALDEPAASHPARSQQSTTANNQQRPRPQQSGRAPARTYAMHGRTDPSPDVILGTFILFDSVMHALIDLGSTLSYICVGMPANSAIVRSDLEIPTVVSNPLGHSMRLHHIYHRCPLSVQGKHLPADLIELPHKEFDIILGMDWLTEHRAVVDCSCRTVRLRAEDGSDVLLSGEVFPKAPEFISSLSARRLICKKCEMFLCHPIARRRKPELFLPPSPPSPSPASPLLVAVQLEPIAAPRRRPIGAASCRSSPSNWSSQPPASPLVAAAELQRRRCFLRLQPPSLTAVSQRRSLIAAADLQRRHAKRRTSPNAGRRCFALAGIESRRRPSFQPPSPFAQRPPATVECSAASRCSSPLSCRSATVAGVRHRRRIQPLPRVDISGQLVYCVEHRNWPSLGRLQGLVSEVKTCARGSAILGLRPSPEGSYLHQIEAIFSITD</sequence>
<evidence type="ECO:0000259" key="3">
    <source>
        <dbReference type="PROSITE" id="PS50158"/>
    </source>
</evidence>
<evidence type="ECO:0000313" key="5">
    <source>
        <dbReference type="Proteomes" id="UP000595140"/>
    </source>
</evidence>
<keyword evidence="1" id="KW-0862">Zinc</keyword>
<dbReference type="Gene3D" id="4.10.60.10">
    <property type="entry name" value="Zinc finger, CCHC-type"/>
    <property type="match status" value="1"/>
</dbReference>
<dbReference type="InterPro" id="IPR021109">
    <property type="entry name" value="Peptidase_aspartic_dom_sf"/>
</dbReference>
<evidence type="ECO:0000313" key="4">
    <source>
        <dbReference type="EMBL" id="VFQ60195.1"/>
    </source>
</evidence>
<dbReference type="GO" id="GO:0003676">
    <property type="term" value="F:nucleic acid binding"/>
    <property type="evidence" value="ECO:0007669"/>
    <property type="project" value="InterPro"/>
</dbReference>
<dbReference type="Proteomes" id="UP000595140">
    <property type="component" value="Unassembled WGS sequence"/>
</dbReference>
<name>A0A484K6P3_9ASTE</name>
<feature type="region of interest" description="Disordered" evidence="2">
    <location>
        <begin position="245"/>
        <end position="300"/>
    </location>
</feature>
<gene>
    <name evidence="4" type="ORF">CCAM_LOCUS1971</name>
</gene>
<keyword evidence="5" id="KW-1185">Reference proteome</keyword>
<reference evidence="4 5" key="1">
    <citation type="submission" date="2018-04" db="EMBL/GenBank/DDBJ databases">
        <authorList>
            <person name="Vogel A."/>
        </authorList>
    </citation>
    <scope>NUCLEOTIDE SEQUENCE [LARGE SCALE GENOMIC DNA]</scope>
</reference>
<dbReference type="PANTHER" id="PTHR15503">
    <property type="entry name" value="LDOC1 RELATED"/>
    <property type="match status" value="1"/>
</dbReference>
<keyword evidence="1" id="KW-0863">Zinc-finger</keyword>
<feature type="compositionally biased region" description="Polar residues" evidence="2">
    <location>
        <begin position="267"/>
        <end position="287"/>
    </location>
</feature>
<dbReference type="OrthoDB" id="2272416at2759"/>
<dbReference type="Pfam" id="PF03732">
    <property type="entry name" value="Retrotrans_gag"/>
    <property type="match status" value="1"/>
</dbReference>
<dbReference type="InterPro" id="IPR005162">
    <property type="entry name" value="Retrotrans_gag_dom"/>
</dbReference>
<dbReference type="Pfam" id="PF08284">
    <property type="entry name" value="RVP_2"/>
    <property type="match status" value="1"/>
</dbReference>
<feature type="domain" description="CCHC-type" evidence="3">
    <location>
        <begin position="231"/>
        <end position="245"/>
    </location>
</feature>
<dbReference type="AlphaFoldDB" id="A0A484K6P3"/>
<accession>A0A484K6P3</accession>
<dbReference type="Gene3D" id="2.40.70.10">
    <property type="entry name" value="Acid Proteases"/>
    <property type="match status" value="1"/>
</dbReference>
<feature type="region of interest" description="Disordered" evidence="2">
    <location>
        <begin position="147"/>
        <end position="214"/>
    </location>
</feature>
<dbReference type="SMART" id="SM00343">
    <property type="entry name" value="ZnF_C2HC"/>
    <property type="match status" value="1"/>
</dbReference>
<dbReference type="InterPro" id="IPR001878">
    <property type="entry name" value="Znf_CCHC"/>
</dbReference>
<proteinExistence type="predicted"/>
<dbReference type="PROSITE" id="PS50158">
    <property type="entry name" value="ZF_CCHC"/>
    <property type="match status" value="1"/>
</dbReference>
<dbReference type="CDD" id="cd00303">
    <property type="entry name" value="retropepsin_like"/>
    <property type="match status" value="1"/>
</dbReference>